<dbReference type="Proteomes" id="UP001177003">
    <property type="component" value="Chromosome 4"/>
</dbReference>
<keyword evidence="2" id="KW-0067">ATP-binding</keyword>
<sequence>MNSNKALTSPIMEQCPSAYMDDQGMNIKNQIEIKWALGLQDGFNRMTSNEALTSPIMEQHSSTYMDYQGMNIRDQSRAHPHEIVTVVRKALQELNVCWKK</sequence>
<evidence type="ECO:0000313" key="3">
    <source>
        <dbReference type="EMBL" id="CAI9280290.1"/>
    </source>
</evidence>
<dbReference type="InterPro" id="IPR028375">
    <property type="entry name" value="KA1/Ssp2_C"/>
</dbReference>
<protein>
    <submittedName>
        <fullName evidence="3">Uncharacterized protein</fullName>
    </submittedName>
</protein>
<keyword evidence="1" id="KW-0547">Nucleotide-binding</keyword>
<evidence type="ECO:0000256" key="2">
    <source>
        <dbReference type="ARBA" id="ARBA00022840"/>
    </source>
</evidence>
<organism evidence="3 4">
    <name type="scientific">Lactuca saligna</name>
    <name type="common">Willowleaf lettuce</name>
    <dbReference type="NCBI Taxonomy" id="75948"/>
    <lineage>
        <taxon>Eukaryota</taxon>
        <taxon>Viridiplantae</taxon>
        <taxon>Streptophyta</taxon>
        <taxon>Embryophyta</taxon>
        <taxon>Tracheophyta</taxon>
        <taxon>Spermatophyta</taxon>
        <taxon>Magnoliopsida</taxon>
        <taxon>eudicotyledons</taxon>
        <taxon>Gunneridae</taxon>
        <taxon>Pentapetalae</taxon>
        <taxon>asterids</taxon>
        <taxon>campanulids</taxon>
        <taxon>Asterales</taxon>
        <taxon>Asteraceae</taxon>
        <taxon>Cichorioideae</taxon>
        <taxon>Cichorieae</taxon>
        <taxon>Lactucinae</taxon>
        <taxon>Lactuca</taxon>
    </lineage>
</organism>
<dbReference type="Gene3D" id="3.30.310.80">
    <property type="entry name" value="Kinase associated domain 1, KA1"/>
    <property type="match status" value="1"/>
</dbReference>
<gene>
    <name evidence="3" type="ORF">LSALG_LOCUS20046</name>
</gene>
<dbReference type="EMBL" id="OX465080">
    <property type="protein sequence ID" value="CAI9280290.1"/>
    <property type="molecule type" value="Genomic_DNA"/>
</dbReference>
<dbReference type="SUPFAM" id="SSF103243">
    <property type="entry name" value="KA1-like"/>
    <property type="match status" value="1"/>
</dbReference>
<name>A0AA35YUA6_LACSI</name>
<proteinExistence type="predicted"/>
<keyword evidence="4" id="KW-1185">Reference proteome</keyword>
<accession>A0AA35YUA6</accession>
<dbReference type="GO" id="GO:0005524">
    <property type="term" value="F:ATP binding"/>
    <property type="evidence" value="ECO:0007669"/>
    <property type="project" value="UniProtKB-KW"/>
</dbReference>
<evidence type="ECO:0000313" key="4">
    <source>
        <dbReference type="Proteomes" id="UP001177003"/>
    </source>
</evidence>
<evidence type="ECO:0000256" key="1">
    <source>
        <dbReference type="ARBA" id="ARBA00022741"/>
    </source>
</evidence>
<dbReference type="AlphaFoldDB" id="A0AA35YUA6"/>
<reference evidence="3" key="1">
    <citation type="submission" date="2023-04" db="EMBL/GenBank/DDBJ databases">
        <authorList>
            <person name="Vijverberg K."/>
            <person name="Xiong W."/>
            <person name="Schranz E."/>
        </authorList>
    </citation>
    <scope>NUCLEOTIDE SEQUENCE</scope>
</reference>